<dbReference type="SUPFAM" id="SSF89550">
    <property type="entry name" value="PHP domain-like"/>
    <property type="match status" value="1"/>
</dbReference>
<reference evidence="2" key="1">
    <citation type="journal article" date="2019" name="Int. J. Syst. Evol. Microbiol.">
        <title>The Global Catalogue of Microorganisms (GCM) 10K type strain sequencing project: providing services to taxonomists for standard genome sequencing and annotation.</title>
        <authorList>
            <consortium name="The Broad Institute Genomics Platform"/>
            <consortium name="The Broad Institute Genome Sequencing Center for Infectious Disease"/>
            <person name="Wu L."/>
            <person name="Ma J."/>
        </authorList>
    </citation>
    <scope>NUCLEOTIDE SEQUENCE [LARGE SCALE GENOMIC DNA]</scope>
    <source>
        <strain evidence="2">JCM 14193</strain>
    </source>
</reference>
<dbReference type="InterPro" id="IPR016195">
    <property type="entry name" value="Pol/histidinol_Pase-like"/>
</dbReference>
<dbReference type="InterPro" id="IPR010994">
    <property type="entry name" value="RuvA_2-like"/>
</dbReference>
<evidence type="ECO:0000313" key="2">
    <source>
        <dbReference type="Proteomes" id="UP001500740"/>
    </source>
</evidence>
<accession>A0ABP3JMF7</accession>
<sequence length="388" mass="43488">MSKQYYADLHIHIGQTYLGNPVKISASNNLTVPNIIHFAKNVKGIDLVGIIDAHVPEVLKEIEKLIKDQSLYELDQGGVTDGNVTVLLGSEVEIYDANCSGPIHVLCYFPTIERMKQFATWYQQYVKNPHLSSQRLYVTGSALQQKVRSLKGMFIPAHIFTPFKSLYGKGVKSSLTEVFDADLIDGIELGLSSDTSMAEVIRELKPYTFLTNSDAHSLENIGREYQVLTLKNLSFEGVRLALKGGEHHYIKSNFGMNPKLGKYFESKCRNCNQHVSQVDLCEHCGSKRIVKGVSKRIEEISQTHGPTTPVDRPPYIHQVPLTYVPGIGHKTLEQLREKLHHDMYIIHHATIEELTEVANESIAQQILNLRKGLRQVVPGGGGKYGKIK</sequence>
<dbReference type="EMBL" id="BAAACZ010000009">
    <property type="protein sequence ID" value="GAA0458531.1"/>
    <property type="molecule type" value="Genomic_DNA"/>
</dbReference>
<dbReference type="CDD" id="cd19067">
    <property type="entry name" value="PfuEndoQ-like"/>
    <property type="match status" value="1"/>
</dbReference>
<keyword evidence="2" id="KW-1185">Reference proteome</keyword>
<comment type="caution">
    <text evidence="1">The sequence shown here is derived from an EMBL/GenBank/DDBJ whole genome shotgun (WGS) entry which is preliminary data.</text>
</comment>
<dbReference type="RefSeq" id="WP_343782442.1">
    <property type="nucleotide sequence ID" value="NZ_BAAACZ010000009.1"/>
</dbReference>
<dbReference type="Proteomes" id="UP001500740">
    <property type="component" value="Unassembled WGS sequence"/>
</dbReference>
<name>A0ABP3JMF7_9BACI</name>
<proteinExistence type="predicted"/>
<evidence type="ECO:0000313" key="1">
    <source>
        <dbReference type="EMBL" id="GAA0458531.1"/>
    </source>
</evidence>
<dbReference type="Gene3D" id="1.10.150.20">
    <property type="entry name" value="5' to 3' exonuclease, C-terminal subdomain"/>
    <property type="match status" value="1"/>
</dbReference>
<dbReference type="Gene3D" id="3.20.20.140">
    <property type="entry name" value="Metal-dependent hydrolases"/>
    <property type="match status" value="1"/>
</dbReference>
<gene>
    <name evidence="1" type="ORF">GCM10008935_12090</name>
</gene>
<protein>
    <submittedName>
        <fullName evidence="1">TIGR00375 family protein</fullName>
    </submittedName>
</protein>
<dbReference type="PANTHER" id="PTHR40084:SF1">
    <property type="entry name" value="PHOSPHOTRANSFERASE"/>
    <property type="match status" value="1"/>
</dbReference>
<dbReference type="PANTHER" id="PTHR40084">
    <property type="entry name" value="PHOSPHOHYDROLASE, PHP FAMILY"/>
    <property type="match status" value="1"/>
</dbReference>
<dbReference type="SUPFAM" id="SSF47781">
    <property type="entry name" value="RuvA domain 2-like"/>
    <property type="match status" value="1"/>
</dbReference>
<organism evidence="1 2">
    <name type="scientific">Alkalibacillus silvisoli</name>
    <dbReference type="NCBI Taxonomy" id="392823"/>
    <lineage>
        <taxon>Bacteria</taxon>
        <taxon>Bacillati</taxon>
        <taxon>Bacillota</taxon>
        <taxon>Bacilli</taxon>
        <taxon>Bacillales</taxon>
        <taxon>Bacillaceae</taxon>
        <taxon>Alkalibacillus</taxon>
    </lineage>
</organism>